<sequence>MREYEELRVRVRPVGGDRHLVAAGGPACAAEVREVPAERAARLGERWARLVASELGADFPEGRDPSSVTARELGREVYELLFGDALRACLGEAMDRAAHARPSRGLRVRFDLPPELRELPVEVLCAPPREPHQNMGLDRRVSLVRTLPGQPLGPRLPAPGDPPSRIRLVVAVASPDPLPALDAAASEIEELRRVLPDVKVQTVVVEHAGLRDLEAELAACRDQPTALLLIAHGAYDHEQRAGQVCLETEDGAPDWVPAGQLAGVLLKAPQLRLAALNICAGGNSSLVEPFSGVAQALVAGGLPAVVAMRGRFTDKSAGRFSPVLLSHLAGNATVDEAVSAARTGIAHLSGHTAIEWATPALFLHEECRHGWLFKARVVRDEHEGYVDPVHEGAEALRTVESPVGNVGSSDVIAAVRHLRTLGRWDQVLGMLRMDTAQYESEQDWLREEARFERAWPATHDLCALLAASADARTLRRELDALRADLTPDPLGCLADEVAARHRAELAESAERATASGAWRTASTACAELLAARPDDPELRARAHYVEGRIAEEADDWAGAATAYAKCAGTATGAMGAASGTGGAGEAGPTGPAGPAGFADVAARAAYARGRVAAGEGSWSRAREEFGAAAKDGLPEDGWLNYAVGRTAAAARDWRAAAEALAADPGFADAADWLPWVRGRLAAEQGDWERALEALADAAARGHACEPWLGEAVTRVHASAVEAEEAGDWPRAAARFAALPTGHRDAEARRRYAEGRVAEARGDWTGAARAYETSGHADARLLRTYALSRALEEREEWGRAADHLAQLPPHLRDVADRRLYVRGRAADRDADWAGVIEEFGRLPDTYADGDVGARRRHARARIAEAAGDWETVLSLVAGLPDEDRGGAVALLRAKATAKGAESSGDWPRAHEICAAALRAPGTAEAGAAREELAVLGRYARGRALEAEGRWEEALGAFLELPEEWADAPVRAGYARARLAEETAGPDGDAEVWCRVGEEYAALPRDFGDVTARIAYVRARQAEAEGDWEGAARRAEALGETLDGALGEAWGAPGIAAYARGRTAEARQDWPRAAEHYGACAGRRDAAERLAYARGRVLEADGRWSAAVAAYRRAGGPHDRAGVRTRRLQRLLERVPWADGLPCAPLVCDPCALRDPTYPYLALRDAGVDPGAPWSVVRDATYTLMERRTAMTWQERMAWKQLQHPAQRLLLDAMLYRLHDPGTLRERLAELSPDDADDGAGLPEALCRDLPRDAPLLLLLARGREAAVAEWEARLREAPGDMDVLHGLAVARLWQAKELEESGAWEHAVVAWRYAVAYWAALLADDAHWERWRQERAACYGRGAGPEDIARLRWKLGQHLSDEFAAYGQRHADADRPGQARAYWELGDALEAELGGARQLGELGGLPVAGAGGAGGRLACGPAYLRLLELGPRLGELAARLDGTVRRGEEPGESALRELRVAFSELSTAFALFGMHKFDEALRALPEPREMRDLPEDCAGPGAAPDREAHLRECGHCAGFLRRNPAYLHLPGRAARLLQDTVDLAVQTRLALARTALASGGSRRALEEWRAAVRTSRLAGMQTRTKASVVRMALGRAKALAEAEGVQRGAGLDEAVELVEGVLALGPFDRESLFQLRTRMSKLLSARGVWRGNRCEHFGLVPDFEAAEVDLRRALEHYPESLSARDNLARALVFTLGERRSGISGKLPVLLEALGILDTGLRDAPVSSDFLSTLREALETLEWLLVAEFEPEDFTRMMRDISEEPVPEEGAETRMADWARELAATAEERVRAGEPLRGLHYLIRATRADAGNAAIRRALIAGVERWRDEESGGAGNDS</sequence>
<dbReference type="Pfam" id="PF12770">
    <property type="entry name" value="CHAT"/>
    <property type="match status" value="1"/>
</dbReference>
<dbReference type="SUPFAM" id="SSF48452">
    <property type="entry name" value="TPR-like"/>
    <property type="match status" value="1"/>
</dbReference>
<accession>A0ABP5HQ53</accession>
<evidence type="ECO:0000313" key="3">
    <source>
        <dbReference type="Proteomes" id="UP001500016"/>
    </source>
</evidence>
<dbReference type="InterPro" id="IPR011990">
    <property type="entry name" value="TPR-like_helical_dom_sf"/>
</dbReference>
<reference evidence="3" key="1">
    <citation type="journal article" date="2019" name="Int. J. Syst. Evol. Microbiol.">
        <title>The Global Catalogue of Microorganisms (GCM) 10K type strain sequencing project: providing services to taxonomists for standard genome sequencing and annotation.</title>
        <authorList>
            <consortium name="The Broad Institute Genomics Platform"/>
            <consortium name="The Broad Institute Genome Sequencing Center for Infectious Disease"/>
            <person name="Wu L."/>
            <person name="Ma J."/>
        </authorList>
    </citation>
    <scope>NUCLEOTIDE SEQUENCE [LARGE SCALE GENOMIC DNA]</scope>
    <source>
        <strain evidence="3">JCM 15478</strain>
    </source>
</reference>
<proteinExistence type="predicted"/>
<gene>
    <name evidence="2" type="ORF">GCM10009801_41800</name>
</gene>
<dbReference type="RefSeq" id="WP_344530380.1">
    <property type="nucleotide sequence ID" value="NZ_BAAAPE010000011.1"/>
</dbReference>
<dbReference type="Gene3D" id="1.25.40.10">
    <property type="entry name" value="Tetratricopeptide repeat domain"/>
    <property type="match status" value="3"/>
</dbReference>
<evidence type="ECO:0000313" key="2">
    <source>
        <dbReference type="EMBL" id="GAA2082220.1"/>
    </source>
</evidence>
<dbReference type="EMBL" id="BAAAPE010000011">
    <property type="protein sequence ID" value="GAA2082220.1"/>
    <property type="molecule type" value="Genomic_DNA"/>
</dbReference>
<protein>
    <recommendedName>
        <fullName evidence="1">CHAT domain-containing protein</fullName>
    </recommendedName>
</protein>
<keyword evidence="3" id="KW-1185">Reference proteome</keyword>
<name>A0ABP5HQ53_9ACTN</name>
<dbReference type="Proteomes" id="UP001500016">
    <property type="component" value="Unassembled WGS sequence"/>
</dbReference>
<evidence type="ECO:0000259" key="1">
    <source>
        <dbReference type="Pfam" id="PF12770"/>
    </source>
</evidence>
<organism evidence="2 3">
    <name type="scientific">Streptomyces albiaxialis</name>
    <dbReference type="NCBI Taxonomy" id="329523"/>
    <lineage>
        <taxon>Bacteria</taxon>
        <taxon>Bacillati</taxon>
        <taxon>Actinomycetota</taxon>
        <taxon>Actinomycetes</taxon>
        <taxon>Kitasatosporales</taxon>
        <taxon>Streptomycetaceae</taxon>
        <taxon>Streptomyces</taxon>
    </lineage>
</organism>
<feature type="domain" description="CHAT" evidence="1">
    <location>
        <begin position="72"/>
        <end position="358"/>
    </location>
</feature>
<comment type="caution">
    <text evidence="2">The sequence shown here is derived from an EMBL/GenBank/DDBJ whole genome shotgun (WGS) entry which is preliminary data.</text>
</comment>
<dbReference type="InterPro" id="IPR024983">
    <property type="entry name" value="CHAT_dom"/>
</dbReference>